<sequence>MSGGLINIEVSGGLINIEVSGGLINIEVSGGLINIEVSGGLINIEVSGGLINIEVSGGLINIEVSGGLINIEVSGGLINIEVSGGLINIEVSGGLINIEVSGGLINIEVSGGLINIEVSGGLINIEVSGGLINIEVSGGLINIEVSGGLINIKVSGGLINIEVSGGLINIEVSGGLINIEVNGSDALYKYEEIVLERGNSGLGFSIAGGIDNPHVPDDPGIFITKIIPGGAAAMDGRLMVTDCVLRVNDVDVTEVVHSKAVEALKEAGPVVRLLVRRRQSPPETIVEVNLLKGPKGLGFSIAGGIGNQHIPGDNSIYITKIIEGGAAQKDGRLQIGDRLLAVNNTNLQDVRHEEAVAALKNTSEMVYLKVAKPGPVHLNEIYAPPDYASSEYCIDSQ</sequence>
<dbReference type="PANTHER" id="PTHR23119:SF28">
    <property type="entry name" value="DISKS LARGE HOMOLOG 3"/>
    <property type="match status" value="1"/>
</dbReference>
<dbReference type="InterPro" id="IPR050614">
    <property type="entry name" value="Synaptic_Scaffolding_LAP-MAGUK"/>
</dbReference>
<comment type="caution">
    <text evidence="2">The sequence shown here is derived from an EMBL/GenBank/DDBJ whole genome shotgun (WGS) entry which is preliminary data.</text>
</comment>
<dbReference type="SUPFAM" id="SSF50156">
    <property type="entry name" value="PDZ domain-like"/>
    <property type="match status" value="2"/>
</dbReference>
<feature type="domain" description="PDZ" evidence="1">
    <location>
        <begin position="192"/>
        <end position="279"/>
    </location>
</feature>
<dbReference type="SMART" id="SM00228">
    <property type="entry name" value="PDZ"/>
    <property type="match status" value="2"/>
</dbReference>
<feature type="domain" description="PDZ" evidence="1">
    <location>
        <begin position="287"/>
        <end position="374"/>
    </location>
</feature>
<dbReference type="Gene3D" id="2.30.42.10">
    <property type="match status" value="2"/>
</dbReference>
<dbReference type="PROSITE" id="PS50106">
    <property type="entry name" value="PDZ"/>
    <property type="match status" value="2"/>
</dbReference>
<dbReference type="Pfam" id="PF00595">
    <property type="entry name" value="PDZ"/>
    <property type="match status" value="2"/>
</dbReference>
<evidence type="ECO:0000259" key="1">
    <source>
        <dbReference type="PROSITE" id="PS50106"/>
    </source>
</evidence>
<dbReference type="PANTHER" id="PTHR23119">
    <property type="entry name" value="DISCS LARGE"/>
    <property type="match status" value="1"/>
</dbReference>
<protein>
    <recommendedName>
        <fullName evidence="1">PDZ domain-containing protein</fullName>
    </recommendedName>
</protein>
<proteinExistence type="predicted"/>
<name>A0ABN9KNJ3_9NEOB</name>
<organism evidence="2 3">
    <name type="scientific">Ranitomeya imitator</name>
    <name type="common">mimic poison frog</name>
    <dbReference type="NCBI Taxonomy" id="111125"/>
    <lineage>
        <taxon>Eukaryota</taxon>
        <taxon>Metazoa</taxon>
        <taxon>Chordata</taxon>
        <taxon>Craniata</taxon>
        <taxon>Vertebrata</taxon>
        <taxon>Euteleostomi</taxon>
        <taxon>Amphibia</taxon>
        <taxon>Batrachia</taxon>
        <taxon>Anura</taxon>
        <taxon>Neobatrachia</taxon>
        <taxon>Hyloidea</taxon>
        <taxon>Dendrobatidae</taxon>
        <taxon>Dendrobatinae</taxon>
        <taxon>Ranitomeya</taxon>
    </lineage>
</organism>
<dbReference type="CDD" id="cd06724">
    <property type="entry name" value="PDZ2_Dlg1-2-4-like"/>
    <property type="match status" value="1"/>
</dbReference>
<dbReference type="Proteomes" id="UP001176940">
    <property type="component" value="Unassembled WGS sequence"/>
</dbReference>
<accession>A0ABN9KNJ3</accession>
<evidence type="ECO:0000313" key="2">
    <source>
        <dbReference type="EMBL" id="CAJ0917319.1"/>
    </source>
</evidence>
<reference evidence="2" key="1">
    <citation type="submission" date="2023-07" db="EMBL/GenBank/DDBJ databases">
        <authorList>
            <person name="Stuckert A."/>
        </authorList>
    </citation>
    <scope>NUCLEOTIDE SEQUENCE</scope>
</reference>
<dbReference type="CDD" id="cd06723">
    <property type="entry name" value="PDZ1_Dlg1-2-4-like"/>
    <property type="match status" value="1"/>
</dbReference>
<dbReference type="EMBL" id="CAUEEQ010000570">
    <property type="protein sequence ID" value="CAJ0917319.1"/>
    <property type="molecule type" value="Genomic_DNA"/>
</dbReference>
<evidence type="ECO:0000313" key="3">
    <source>
        <dbReference type="Proteomes" id="UP001176940"/>
    </source>
</evidence>
<dbReference type="InterPro" id="IPR001478">
    <property type="entry name" value="PDZ"/>
</dbReference>
<gene>
    <name evidence="2" type="ORF">RIMI_LOCUS481449</name>
</gene>
<keyword evidence="3" id="KW-1185">Reference proteome</keyword>
<dbReference type="InterPro" id="IPR036034">
    <property type="entry name" value="PDZ_sf"/>
</dbReference>